<reference evidence="2" key="1">
    <citation type="submission" date="2022-03" db="EMBL/GenBank/DDBJ databases">
        <title>Streptomyces 7R015 and 7R016 isolated from Barleria lupulina in Thailand.</title>
        <authorList>
            <person name="Kanchanasin P."/>
            <person name="Phongsopitanun W."/>
            <person name="Tanasupawat S."/>
        </authorList>
    </citation>
    <scope>NUCLEOTIDE SEQUENCE</scope>
    <source>
        <strain evidence="2">7R016</strain>
    </source>
</reference>
<feature type="transmembrane region" description="Helical" evidence="1">
    <location>
        <begin position="154"/>
        <end position="170"/>
    </location>
</feature>
<feature type="transmembrane region" description="Helical" evidence="1">
    <location>
        <begin position="49"/>
        <end position="70"/>
    </location>
</feature>
<dbReference type="Proteomes" id="UP001165270">
    <property type="component" value="Unassembled WGS sequence"/>
</dbReference>
<evidence type="ECO:0000313" key="2">
    <source>
        <dbReference type="EMBL" id="MCI3241464.1"/>
    </source>
</evidence>
<feature type="transmembrane region" description="Helical" evidence="1">
    <location>
        <begin position="123"/>
        <end position="142"/>
    </location>
</feature>
<feature type="transmembrane region" description="Helical" evidence="1">
    <location>
        <begin position="21"/>
        <end position="43"/>
    </location>
</feature>
<evidence type="ECO:0000313" key="3">
    <source>
        <dbReference type="Proteomes" id="UP001165270"/>
    </source>
</evidence>
<protein>
    <submittedName>
        <fullName evidence="2">ABC transporter</fullName>
    </submittedName>
</protein>
<keyword evidence="3" id="KW-1185">Reference proteome</keyword>
<keyword evidence="1" id="KW-0812">Transmembrane</keyword>
<proteinExistence type="predicted"/>
<evidence type="ECO:0000256" key="1">
    <source>
        <dbReference type="SAM" id="Phobius"/>
    </source>
</evidence>
<accession>A0ABS9XHA5</accession>
<name>A0ABS9XHA5_9ACTN</name>
<sequence>MRVSRQARAIRQLLLPAARALPWRAPAAGAGLGLLILAVARIVDSDPAPWLAAVLLRCAILADAVGLAFLMDDPARHTTATVPTRRALRTAVRLALITPVTALWWTAALLLVPSQARPPAGALTLEAAAACVLALAAGAAAVRLTDALAPGPSVAAAFLFTAVVAPLLLPDRWALFVAPGDARWEAAHQRWAGVLVGAVLLWGMCLPEPVRRRPGALRVRSPSGTSDPSRTW</sequence>
<organism evidence="2 3">
    <name type="scientific">Streptomyces spinosisporus</name>
    <dbReference type="NCBI Taxonomy" id="2927582"/>
    <lineage>
        <taxon>Bacteria</taxon>
        <taxon>Bacillati</taxon>
        <taxon>Actinomycetota</taxon>
        <taxon>Actinomycetes</taxon>
        <taxon>Kitasatosporales</taxon>
        <taxon>Streptomycetaceae</taxon>
        <taxon>Streptomyces</taxon>
    </lineage>
</organism>
<dbReference type="RefSeq" id="WP_242710137.1">
    <property type="nucleotide sequence ID" value="NZ_JALDAX010000005.1"/>
</dbReference>
<comment type="caution">
    <text evidence="2">The sequence shown here is derived from an EMBL/GenBank/DDBJ whole genome shotgun (WGS) entry which is preliminary data.</text>
</comment>
<keyword evidence="1" id="KW-1133">Transmembrane helix</keyword>
<dbReference type="EMBL" id="JALDAX010000005">
    <property type="protein sequence ID" value="MCI3241464.1"/>
    <property type="molecule type" value="Genomic_DNA"/>
</dbReference>
<feature type="transmembrane region" description="Helical" evidence="1">
    <location>
        <begin position="91"/>
        <end position="111"/>
    </location>
</feature>
<feature type="transmembrane region" description="Helical" evidence="1">
    <location>
        <begin position="190"/>
        <end position="210"/>
    </location>
</feature>
<gene>
    <name evidence="2" type="ORF">MQN93_17235</name>
</gene>
<keyword evidence="1" id="KW-0472">Membrane</keyword>